<proteinExistence type="predicted"/>
<evidence type="ECO:0000313" key="2">
    <source>
        <dbReference type="Proteomes" id="UP000325313"/>
    </source>
</evidence>
<organism evidence="1 2">
    <name type="scientific">Puccinia graminis f. sp. tritici</name>
    <dbReference type="NCBI Taxonomy" id="56615"/>
    <lineage>
        <taxon>Eukaryota</taxon>
        <taxon>Fungi</taxon>
        <taxon>Dikarya</taxon>
        <taxon>Basidiomycota</taxon>
        <taxon>Pucciniomycotina</taxon>
        <taxon>Pucciniomycetes</taxon>
        <taxon>Pucciniales</taxon>
        <taxon>Pucciniaceae</taxon>
        <taxon>Puccinia</taxon>
    </lineage>
</organism>
<evidence type="ECO:0000313" key="1">
    <source>
        <dbReference type="EMBL" id="KAA1126207.1"/>
    </source>
</evidence>
<accession>A0A5B0RKG7</accession>
<gene>
    <name evidence="1" type="ORF">PGTUg99_013462</name>
</gene>
<dbReference type="Proteomes" id="UP000325313">
    <property type="component" value="Unassembled WGS sequence"/>
</dbReference>
<reference evidence="1 2" key="1">
    <citation type="submission" date="2019-05" db="EMBL/GenBank/DDBJ databases">
        <title>Emergence of the Ug99 lineage of the wheat stem rust pathogen through somatic hybridization.</title>
        <authorList>
            <person name="Li F."/>
            <person name="Upadhyaya N.M."/>
            <person name="Sperschneider J."/>
            <person name="Matny O."/>
            <person name="Nguyen-Phuc H."/>
            <person name="Mago R."/>
            <person name="Raley C."/>
            <person name="Miller M.E."/>
            <person name="Silverstein K.A.T."/>
            <person name="Henningsen E."/>
            <person name="Hirsch C.D."/>
            <person name="Visser B."/>
            <person name="Pretorius Z.A."/>
            <person name="Steffenson B.J."/>
            <person name="Schwessinger B."/>
            <person name="Dodds P.N."/>
            <person name="Figueroa M."/>
        </authorList>
    </citation>
    <scope>NUCLEOTIDE SEQUENCE [LARGE SCALE GENOMIC DNA]</scope>
    <source>
        <strain evidence="1 2">Ug99</strain>
    </source>
</reference>
<dbReference type="AlphaFoldDB" id="A0A5B0RKG7"/>
<sequence length="424" mass="49267">MQIQYLLIGLFTTSWCRKDMINPVVDEKDYGAIQDLDSSSTPQYQRLGADVMEEIDPERPKITISSNFQGLNSDVDQSASKRQQIAHYVPSPDFNCVCQPRAVILSKFWERNHDQVISLDKDWEEILGMQIQKSLVEKLQEKVLILKDVRLMSLGGLYSSKNHQRIIASLGLEKHENDQESIQRIPASDIPDYLVEDIMKSTWETFGCSILEDIKRIMINHKSEMMDLELYDTSSVLAGKYLLKFAALLYNDKIIGKTNVLHFVQEKELIREVFKCALDWFRQESIYSERKIMYMWYQLDSILNDWYRPVKDGVFNDIDTSEQKTLTLHSITATMLTFADISITLSNTPTEWHQKFHPTSIQEYSDNLQKLLHGSNQIRKASDECRFQMGTNHELLKMIEDGVTNLTEILQLLFYPNEKKLKKG</sequence>
<comment type="caution">
    <text evidence="1">The sequence shown here is derived from an EMBL/GenBank/DDBJ whole genome shotgun (WGS) entry which is preliminary data.</text>
</comment>
<name>A0A5B0RKG7_PUCGR</name>
<dbReference type="EMBL" id="VDEP01000172">
    <property type="protein sequence ID" value="KAA1126207.1"/>
    <property type="molecule type" value="Genomic_DNA"/>
</dbReference>
<protein>
    <submittedName>
        <fullName evidence="1">Uncharacterized protein</fullName>
    </submittedName>
</protein>